<dbReference type="GO" id="GO:0031119">
    <property type="term" value="P:tRNA pseudouridine synthesis"/>
    <property type="evidence" value="ECO:0007669"/>
    <property type="project" value="UniProtKB-UniRule"/>
</dbReference>
<sequence length="268" mass="31467">MQTNSHIYLFSVSYYGARYKGWAIQKGQPTIQGKLERVFRYVLGHEDFKLLGSSRTDSGVSCRKAFFQLLLKEPSNLKEKVQLINSYLGGEIRIAFEGLCRLEFNLIQASRKKTYRYFFTDDDNPHPFSSSFLVSLFSKVDVEKMRLAAKLFEGTHDFYAFCKPSDTKSDYSRTILHCDIQPAKDTPWVDLGQRVYMMEVIGTGFLYHQVRKMMQAVWKIGIGEWELDELKKRLENPRYSWEKIPTAPPFSLFLWDTELQEDWRLEKD</sequence>
<evidence type="ECO:0000256" key="4">
    <source>
        <dbReference type="HAMAP-Rule" id="MF_00171"/>
    </source>
</evidence>
<comment type="function">
    <text evidence="4">Formation of pseudouridine at positions 38, 39 and 40 in the anticodon stem and loop of transfer RNAs.</text>
</comment>
<dbReference type="PIRSF" id="PIRSF001430">
    <property type="entry name" value="tRNA_psdUrid_synth"/>
    <property type="match status" value="1"/>
</dbReference>
<dbReference type="InterPro" id="IPR001406">
    <property type="entry name" value="PsdUridine_synth_TruA"/>
</dbReference>
<organism evidence="9 10">
    <name type="scientific">Algoriphagus kandeliae</name>
    <dbReference type="NCBI Taxonomy" id="2562278"/>
    <lineage>
        <taxon>Bacteria</taxon>
        <taxon>Pseudomonadati</taxon>
        <taxon>Bacteroidota</taxon>
        <taxon>Cytophagia</taxon>
        <taxon>Cytophagales</taxon>
        <taxon>Cyclobacteriaceae</taxon>
        <taxon>Algoriphagus</taxon>
    </lineage>
</organism>
<evidence type="ECO:0000256" key="5">
    <source>
        <dbReference type="PIRSR" id="PIRSR001430-1"/>
    </source>
</evidence>
<dbReference type="InterPro" id="IPR020094">
    <property type="entry name" value="TruA/RsuA/RluB/E/F_N"/>
</dbReference>
<comment type="similarity">
    <text evidence="1 4 7">Belongs to the tRNA pseudouridine synthase TruA family.</text>
</comment>
<protein>
    <recommendedName>
        <fullName evidence="4">tRNA pseudouridine synthase A</fullName>
        <ecNumber evidence="4">5.4.99.12</ecNumber>
    </recommendedName>
    <alternativeName>
        <fullName evidence="4">tRNA pseudouridine(38-40) synthase</fullName>
    </alternativeName>
    <alternativeName>
        <fullName evidence="4">tRNA pseudouridylate synthase I</fullName>
    </alternativeName>
    <alternativeName>
        <fullName evidence="4">tRNA-uridine isomerase I</fullName>
    </alternativeName>
</protein>
<evidence type="ECO:0000256" key="7">
    <source>
        <dbReference type="RuleBase" id="RU003792"/>
    </source>
</evidence>
<dbReference type="Gene3D" id="3.30.70.580">
    <property type="entry name" value="Pseudouridine synthase I, catalytic domain, N-terminal subdomain"/>
    <property type="match status" value="1"/>
</dbReference>
<dbReference type="Pfam" id="PF01416">
    <property type="entry name" value="PseudoU_synth_1"/>
    <property type="match status" value="1"/>
</dbReference>
<comment type="caution">
    <text evidence="9">The sequence shown here is derived from an EMBL/GenBank/DDBJ whole genome shotgun (WGS) entry which is preliminary data.</text>
</comment>
<dbReference type="PANTHER" id="PTHR11142">
    <property type="entry name" value="PSEUDOURIDYLATE SYNTHASE"/>
    <property type="match status" value="1"/>
</dbReference>
<dbReference type="SUPFAM" id="SSF55120">
    <property type="entry name" value="Pseudouridine synthase"/>
    <property type="match status" value="1"/>
</dbReference>
<dbReference type="Proteomes" id="UP000297647">
    <property type="component" value="Unassembled WGS sequence"/>
</dbReference>
<dbReference type="InterPro" id="IPR020103">
    <property type="entry name" value="PsdUridine_synth_cat_dom_sf"/>
</dbReference>
<dbReference type="InterPro" id="IPR020097">
    <property type="entry name" value="PsdUridine_synth_TruA_a/b_dom"/>
</dbReference>
<keyword evidence="3 4" id="KW-0413">Isomerase</keyword>
<accession>A0A4Y9QM79</accession>
<dbReference type="OrthoDB" id="9811823at2"/>
<dbReference type="PANTHER" id="PTHR11142:SF0">
    <property type="entry name" value="TRNA PSEUDOURIDINE SYNTHASE-LIKE 1"/>
    <property type="match status" value="1"/>
</dbReference>
<feature type="domain" description="Pseudouridine synthase I TruA alpha/beta" evidence="8">
    <location>
        <begin position="148"/>
        <end position="257"/>
    </location>
</feature>
<name>A0A4Y9QM79_9BACT</name>
<reference evidence="9 10" key="1">
    <citation type="submission" date="2019-03" db="EMBL/GenBank/DDBJ databases">
        <title>Algoriphagus sp. nov, a new strain isolated from root system soil of mangrove plant Kandelia.</title>
        <authorList>
            <person name="Yin Q."/>
            <person name="Wang K."/>
            <person name="Song Z."/>
        </authorList>
    </citation>
    <scope>NUCLEOTIDE SEQUENCE [LARGE SCALE GENOMIC DNA]</scope>
    <source>
        <strain evidence="9 10">XY-J91</strain>
    </source>
</reference>
<evidence type="ECO:0000259" key="8">
    <source>
        <dbReference type="Pfam" id="PF01416"/>
    </source>
</evidence>
<proteinExistence type="inferred from homology"/>
<comment type="catalytic activity">
    <reaction evidence="4 7">
        <text>uridine(38/39/40) in tRNA = pseudouridine(38/39/40) in tRNA</text>
        <dbReference type="Rhea" id="RHEA:22376"/>
        <dbReference type="Rhea" id="RHEA-COMP:10085"/>
        <dbReference type="Rhea" id="RHEA-COMP:10087"/>
        <dbReference type="ChEBI" id="CHEBI:65314"/>
        <dbReference type="ChEBI" id="CHEBI:65315"/>
        <dbReference type="EC" id="5.4.99.12"/>
    </reaction>
</comment>
<keyword evidence="10" id="KW-1185">Reference proteome</keyword>
<evidence type="ECO:0000256" key="3">
    <source>
        <dbReference type="ARBA" id="ARBA00023235"/>
    </source>
</evidence>
<gene>
    <name evidence="4" type="primary">truA</name>
    <name evidence="9" type="ORF">E4S40_13880</name>
</gene>
<evidence type="ECO:0000256" key="1">
    <source>
        <dbReference type="ARBA" id="ARBA00009375"/>
    </source>
</evidence>
<dbReference type="RefSeq" id="WP_135075321.1">
    <property type="nucleotide sequence ID" value="NZ_SPSB01000004.1"/>
</dbReference>
<evidence type="ECO:0000313" key="10">
    <source>
        <dbReference type="Proteomes" id="UP000297647"/>
    </source>
</evidence>
<keyword evidence="2 4" id="KW-0819">tRNA processing</keyword>
<dbReference type="HAMAP" id="MF_00171">
    <property type="entry name" value="TruA"/>
    <property type="match status" value="1"/>
</dbReference>
<comment type="caution">
    <text evidence="4">Lacks conserved residue(s) required for the propagation of feature annotation.</text>
</comment>
<dbReference type="AlphaFoldDB" id="A0A4Y9QM79"/>
<comment type="subunit">
    <text evidence="4">Homodimer.</text>
</comment>
<feature type="active site" description="Nucleophile" evidence="4 5">
    <location>
        <position position="57"/>
    </location>
</feature>
<dbReference type="EMBL" id="SPSB01000004">
    <property type="protein sequence ID" value="TFV93340.1"/>
    <property type="molecule type" value="Genomic_DNA"/>
</dbReference>
<feature type="binding site" evidence="4 6">
    <location>
        <position position="115"/>
    </location>
    <ligand>
        <name>substrate</name>
    </ligand>
</feature>
<dbReference type="GO" id="GO:0160147">
    <property type="term" value="F:tRNA pseudouridine(38-40) synthase activity"/>
    <property type="evidence" value="ECO:0007669"/>
    <property type="project" value="UniProtKB-EC"/>
</dbReference>
<evidence type="ECO:0000256" key="6">
    <source>
        <dbReference type="PIRSR" id="PIRSR001430-2"/>
    </source>
</evidence>
<dbReference type="Gene3D" id="3.30.70.660">
    <property type="entry name" value="Pseudouridine synthase I, catalytic domain, C-terminal subdomain"/>
    <property type="match status" value="1"/>
</dbReference>
<dbReference type="InterPro" id="IPR020095">
    <property type="entry name" value="PsdUridine_synth_TruA_C"/>
</dbReference>
<evidence type="ECO:0000313" key="9">
    <source>
        <dbReference type="EMBL" id="TFV93340.1"/>
    </source>
</evidence>
<dbReference type="EC" id="5.4.99.12" evidence="4"/>
<evidence type="ECO:0000256" key="2">
    <source>
        <dbReference type="ARBA" id="ARBA00022694"/>
    </source>
</evidence>
<dbReference type="GO" id="GO:0003723">
    <property type="term" value="F:RNA binding"/>
    <property type="evidence" value="ECO:0007669"/>
    <property type="project" value="InterPro"/>
</dbReference>